<dbReference type="EMBL" id="OY731402">
    <property type="protein sequence ID" value="CAJ1957621.1"/>
    <property type="molecule type" value="Genomic_DNA"/>
</dbReference>
<proteinExistence type="predicted"/>
<gene>
    <name evidence="1" type="ORF">AYBTSS11_LOCUS17298</name>
</gene>
<accession>A0AA86TA88</accession>
<keyword evidence="2" id="KW-1185">Reference proteome</keyword>
<dbReference type="Gramene" id="rna-AYBTSS11_LOCUS17298">
    <property type="protein sequence ID" value="CAJ1957621.1"/>
    <property type="gene ID" value="gene-AYBTSS11_LOCUS17298"/>
</dbReference>
<dbReference type="AlphaFoldDB" id="A0AA86TA88"/>
<protein>
    <submittedName>
        <fullName evidence="1">Uncharacterized protein</fullName>
    </submittedName>
</protein>
<dbReference type="Proteomes" id="UP001189624">
    <property type="component" value="Chromosome 5"/>
</dbReference>
<evidence type="ECO:0000313" key="2">
    <source>
        <dbReference type="Proteomes" id="UP001189624"/>
    </source>
</evidence>
<name>A0AA86TA88_9FABA</name>
<organism evidence="1 2">
    <name type="scientific">Sphenostylis stenocarpa</name>
    <dbReference type="NCBI Taxonomy" id="92480"/>
    <lineage>
        <taxon>Eukaryota</taxon>
        <taxon>Viridiplantae</taxon>
        <taxon>Streptophyta</taxon>
        <taxon>Embryophyta</taxon>
        <taxon>Tracheophyta</taxon>
        <taxon>Spermatophyta</taxon>
        <taxon>Magnoliopsida</taxon>
        <taxon>eudicotyledons</taxon>
        <taxon>Gunneridae</taxon>
        <taxon>Pentapetalae</taxon>
        <taxon>rosids</taxon>
        <taxon>fabids</taxon>
        <taxon>Fabales</taxon>
        <taxon>Fabaceae</taxon>
        <taxon>Papilionoideae</taxon>
        <taxon>50 kb inversion clade</taxon>
        <taxon>NPAAA clade</taxon>
        <taxon>indigoferoid/millettioid clade</taxon>
        <taxon>Phaseoleae</taxon>
        <taxon>Sphenostylis</taxon>
    </lineage>
</organism>
<reference evidence="1" key="1">
    <citation type="submission" date="2023-10" db="EMBL/GenBank/DDBJ databases">
        <authorList>
            <person name="Domelevo Entfellner J.-B."/>
        </authorList>
    </citation>
    <scope>NUCLEOTIDE SEQUENCE</scope>
</reference>
<evidence type="ECO:0000313" key="1">
    <source>
        <dbReference type="EMBL" id="CAJ1957621.1"/>
    </source>
</evidence>
<sequence length="130" mass="13981">MVAWPRRAGEAMTGSGEGKVVEWGFHRREVRAAVVHGGGPNSRDYGLEFGVRDEGEGVGEVSFLGEILKRFGEAVDGARAVKVEDGGAVGAEMVAREMEMRWCRCSRGVKAGVACDLVWRRGKGIIGDSE</sequence>